<gene>
    <name evidence="5" type="ORF">SAMN05216258_104209</name>
</gene>
<dbReference type="OrthoDB" id="9773856at2"/>
<keyword evidence="6" id="KW-1185">Reference proteome</keyword>
<dbReference type="InterPro" id="IPR004843">
    <property type="entry name" value="Calcineurin-like_PHP"/>
</dbReference>
<dbReference type="AlphaFoldDB" id="A0A1I3FDD8"/>
<feature type="domain" description="Calcineurin-like phosphoesterase" evidence="4">
    <location>
        <begin position="4"/>
        <end position="195"/>
    </location>
</feature>
<accession>A0A1I3FDD8</accession>
<proteinExistence type="predicted"/>
<dbReference type="PANTHER" id="PTHR30337">
    <property type="entry name" value="COMPONENT OF ATP-DEPENDENT DSDNA EXONUCLEASE"/>
    <property type="match status" value="1"/>
</dbReference>
<dbReference type="PANTHER" id="PTHR30337:SF0">
    <property type="entry name" value="NUCLEASE SBCCD SUBUNIT D"/>
    <property type="match status" value="1"/>
</dbReference>
<dbReference type="CDD" id="cd00840">
    <property type="entry name" value="MPP_Mre11_N"/>
    <property type="match status" value="1"/>
</dbReference>
<keyword evidence="1" id="KW-0540">Nuclease</keyword>
<organism evidence="5 6">
    <name type="scientific">Albimonas pacifica</name>
    <dbReference type="NCBI Taxonomy" id="1114924"/>
    <lineage>
        <taxon>Bacteria</taxon>
        <taxon>Pseudomonadati</taxon>
        <taxon>Pseudomonadota</taxon>
        <taxon>Alphaproteobacteria</taxon>
        <taxon>Rhodobacterales</taxon>
        <taxon>Paracoccaceae</taxon>
        <taxon>Albimonas</taxon>
    </lineage>
</organism>
<evidence type="ECO:0000259" key="4">
    <source>
        <dbReference type="Pfam" id="PF00149"/>
    </source>
</evidence>
<sequence length="373" mass="40611">MTAFRFIHASDLHLGRRFSTWPEEIRGRLQEARHASLARLAAAARAHGASDVLVAGDVFDSETPSDPVWRQALAAMGAEAGIRWRLLPGNHDSLAAEALWDRVGRRLPDNVHLIREAGVEEIAPGVHLLSAPATRRHPGRDLTEWMDAAPDPGGIRIGLAHGGVTEFGEDDPRDVIAPDRAERAGLDYLALGDWHGRIRITARTWYPGSPERDGFRHAGRGECLAVAIPARGVEPEVTPVPVGAFAWLDVELPLLPDMETVEELERLLPPAERRETLMRVRATGRAGLAEREALLACAERHAPEFGWFELDDAALALEAAPGDLDEIDRAGALRAAADALDARTRDEDLSAAEREVARAALGRLFAVLREDAA</sequence>
<dbReference type="GO" id="GO:0004527">
    <property type="term" value="F:exonuclease activity"/>
    <property type="evidence" value="ECO:0007669"/>
    <property type="project" value="UniProtKB-KW"/>
</dbReference>
<evidence type="ECO:0000256" key="2">
    <source>
        <dbReference type="ARBA" id="ARBA00022801"/>
    </source>
</evidence>
<keyword evidence="3 5" id="KW-0269">Exonuclease</keyword>
<dbReference type="Pfam" id="PF00149">
    <property type="entry name" value="Metallophos"/>
    <property type="match status" value="1"/>
</dbReference>
<evidence type="ECO:0000256" key="1">
    <source>
        <dbReference type="ARBA" id="ARBA00022722"/>
    </source>
</evidence>
<dbReference type="InterPro" id="IPR014577">
    <property type="entry name" value="UCP033093_metalloPase"/>
</dbReference>
<dbReference type="EMBL" id="FOQH01000004">
    <property type="protein sequence ID" value="SFI09236.1"/>
    <property type="molecule type" value="Genomic_DNA"/>
</dbReference>
<name>A0A1I3FDD8_9RHOB</name>
<dbReference type="Gene3D" id="3.60.21.10">
    <property type="match status" value="1"/>
</dbReference>
<dbReference type="Proteomes" id="UP000199377">
    <property type="component" value="Unassembled WGS sequence"/>
</dbReference>
<evidence type="ECO:0000313" key="6">
    <source>
        <dbReference type="Proteomes" id="UP000199377"/>
    </source>
</evidence>
<reference evidence="5 6" key="1">
    <citation type="submission" date="2016-10" db="EMBL/GenBank/DDBJ databases">
        <authorList>
            <person name="de Groot N.N."/>
        </authorList>
    </citation>
    <scope>NUCLEOTIDE SEQUENCE [LARGE SCALE GENOMIC DNA]</scope>
    <source>
        <strain evidence="5 6">CGMCC 1.11030</strain>
    </source>
</reference>
<dbReference type="PIRSF" id="PIRSF033093">
    <property type="entry name" value="UCP_ML1119"/>
    <property type="match status" value="1"/>
</dbReference>
<dbReference type="InterPro" id="IPR029052">
    <property type="entry name" value="Metallo-depent_PP-like"/>
</dbReference>
<dbReference type="RefSeq" id="WP_092859506.1">
    <property type="nucleotide sequence ID" value="NZ_FOQH01000004.1"/>
</dbReference>
<dbReference type="SUPFAM" id="SSF56300">
    <property type="entry name" value="Metallo-dependent phosphatases"/>
    <property type="match status" value="1"/>
</dbReference>
<protein>
    <submittedName>
        <fullName evidence="5">DNA repair exonuclease SbcCD nuclease subunit</fullName>
    </submittedName>
</protein>
<dbReference type="STRING" id="1114924.SAMN05216258_104209"/>
<evidence type="ECO:0000256" key="3">
    <source>
        <dbReference type="ARBA" id="ARBA00022839"/>
    </source>
</evidence>
<dbReference type="InterPro" id="IPR050535">
    <property type="entry name" value="DNA_Repair-Maintenance_Comp"/>
</dbReference>
<dbReference type="InterPro" id="IPR041796">
    <property type="entry name" value="Mre11_N"/>
</dbReference>
<keyword evidence="2" id="KW-0378">Hydrolase</keyword>
<evidence type="ECO:0000313" key="5">
    <source>
        <dbReference type="EMBL" id="SFI09236.1"/>
    </source>
</evidence>